<evidence type="ECO:0000313" key="3">
    <source>
        <dbReference type="Proteomes" id="UP000199623"/>
    </source>
</evidence>
<evidence type="ECO:0000259" key="1">
    <source>
        <dbReference type="Pfam" id="PF00155"/>
    </source>
</evidence>
<evidence type="ECO:0000313" key="2">
    <source>
        <dbReference type="EMBL" id="SDG84651.1"/>
    </source>
</evidence>
<dbReference type="SUPFAM" id="SSF53383">
    <property type="entry name" value="PLP-dependent transferases"/>
    <property type="match status" value="1"/>
</dbReference>
<protein>
    <submittedName>
        <fullName evidence="2">Enduracididine biosynthesis enzyme MppQ</fullName>
    </submittedName>
</protein>
<dbReference type="STRING" id="200378.SAMN05216553_11268"/>
<name>A0A1G7XKL2_9PSEU</name>
<dbReference type="PANTHER" id="PTHR46577:SF2">
    <property type="entry name" value="TRANSCRIPTIONAL REGULATORY PROTEIN"/>
    <property type="match status" value="1"/>
</dbReference>
<gene>
    <name evidence="2" type="ORF">SAMN05216553_11268</name>
</gene>
<dbReference type="RefSeq" id="WP_176946948.1">
    <property type="nucleotide sequence ID" value="NZ_FNCC01000012.1"/>
</dbReference>
<dbReference type="InterPro" id="IPR051446">
    <property type="entry name" value="HTH_trans_reg/aminotransferase"/>
</dbReference>
<sequence>MTFFPPAWRLGVVQEVAPPGVLDLGPGYPGPDLQPVGLVRHAYARALEEFGSAALAYGDNAGALPLREALARRAHLPDAGRVVLTAGTSQALHLLGTTLAAPGRTVVTDRLGYDYGRAILTSCGLRLAHVPADADGMDPGALDDALAARDTAFVYLNPTFHNPTGQVVPERRRREILEVTTRRGVLVVEDDAYAELGLSAAAFPPPLAELDPDGVIRLGTFSKTIGPGLRLGWLTAGPAVVTRLLSHGLFHSGGSLNHLASLAVATMITDGEYDRHLDRVRDELRVRRDALLGALGDLDVTTPHGGFFLWLRFGPEQREEELVAAAAAGGVRVAAGSRFGAGQAPRIRLSYSLNRPAELASAGHAIHTAWARSGLLHERVSS</sequence>
<dbReference type="Gene3D" id="3.40.640.10">
    <property type="entry name" value="Type I PLP-dependent aspartate aminotransferase-like (Major domain)"/>
    <property type="match status" value="1"/>
</dbReference>
<dbReference type="InterPro" id="IPR015424">
    <property type="entry name" value="PyrdxlP-dep_Trfase"/>
</dbReference>
<keyword evidence="3" id="KW-1185">Reference proteome</keyword>
<dbReference type="GO" id="GO:0030170">
    <property type="term" value="F:pyridoxal phosphate binding"/>
    <property type="evidence" value="ECO:0007669"/>
    <property type="project" value="InterPro"/>
</dbReference>
<proteinExistence type="predicted"/>
<dbReference type="CDD" id="cd00609">
    <property type="entry name" value="AAT_like"/>
    <property type="match status" value="1"/>
</dbReference>
<dbReference type="InterPro" id="IPR004839">
    <property type="entry name" value="Aminotransferase_I/II_large"/>
</dbReference>
<dbReference type="EMBL" id="FNCC01000012">
    <property type="protein sequence ID" value="SDG84651.1"/>
    <property type="molecule type" value="Genomic_DNA"/>
</dbReference>
<organism evidence="2 3">
    <name type="scientific">Lentzea fradiae</name>
    <dbReference type="NCBI Taxonomy" id="200378"/>
    <lineage>
        <taxon>Bacteria</taxon>
        <taxon>Bacillati</taxon>
        <taxon>Actinomycetota</taxon>
        <taxon>Actinomycetes</taxon>
        <taxon>Pseudonocardiales</taxon>
        <taxon>Pseudonocardiaceae</taxon>
        <taxon>Lentzea</taxon>
    </lineage>
</organism>
<dbReference type="AlphaFoldDB" id="A0A1G7XKL2"/>
<dbReference type="PANTHER" id="PTHR46577">
    <property type="entry name" value="HTH-TYPE TRANSCRIPTIONAL REGULATORY PROTEIN GABR"/>
    <property type="match status" value="1"/>
</dbReference>
<dbReference type="Proteomes" id="UP000199623">
    <property type="component" value="Unassembled WGS sequence"/>
</dbReference>
<reference evidence="3" key="1">
    <citation type="submission" date="2016-10" db="EMBL/GenBank/DDBJ databases">
        <authorList>
            <person name="Varghese N."/>
            <person name="Submissions S."/>
        </authorList>
    </citation>
    <scope>NUCLEOTIDE SEQUENCE [LARGE SCALE GENOMIC DNA]</scope>
    <source>
        <strain evidence="3">CGMCC 4.3506</strain>
    </source>
</reference>
<accession>A0A1G7XKL2</accession>
<dbReference type="Pfam" id="PF00155">
    <property type="entry name" value="Aminotran_1_2"/>
    <property type="match status" value="1"/>
</dbReference>
<dbReference type="InterPro" id="IPR015421">
    <property type="entry name" value="PyrdxlP-dep_Trfase_major"/>
</dbReference>
<feature type="domain" description="Aminotransferase class I/classII large" evidence="1">
    <location>
        <begin position="46"/>
        <end position="356"/>
    </location>
</feature>